<dbReference type="Pfam" id="PF23368">
    <property type="entry name" value="DUF7092"/>
    <property type="match status" value="1"/>
</dbReference>
<evidence type="ECO:0000259" key="8">
    <source>
        <dbReference type="Pfam" id="PF01435"/>
    </source>
</evidence>
<dbReference type="EMBL" id="AP014936">
    <property type="protein sequence ID" value="BAU48646.1"/>
    <property type="molecule type" value="Genomic_DNA"/>
</dbReference>
<evidence type="ECO:0000256" key="1">
    <source>
        <dbReference type="ARBA" id="ARBA00022670"/>
    </source>
</evidence>
<dbReference type="InterPro" id="IPR051156">
    <property type="entry name" value="Mito/Outer_Membr_Metalloprot"/>
</dbReference>
<evidence type="ECO:0000256" key="7">
    <source>
        <dbReference type="SAM" id="MobiDB-lite"/>
    </source>
</evidence>
<feature type="region of interest" description="Disordered" evidence="7">
    <location>
        <begin position="330"/>
        <end position="375"/>
    </location>
</feature>
<proteinExistence type="inferred from homology"/>
<keyword evidence="5 6" id="KW-0482">Metalloprotease</keyword>
<dbReference type="GO" id="GO:0051603">
    <property type="term" value="P:proteolysis involved in protein catabolic process"/>
    <property type="evidence" value="ECO:0007669"/>
    <property type="project" value="TreeGrafter"/>
</dbReference>
<keyword evidence="4 6" id="KW-0862">Zinc</keyword>
<dbReference type="Pfam" id="PF01435">
    <property type="entry name" value="Peptidase_M48"/>
    <property type="match status" value="1"/>
</dbReference>
<name>A0A1B4V542_9GAMM</name>
<dbReference type="RefSeq" id="WP_096461132.1">
    <property type="nucleotide sequence ID" value="NZ_AP014936.1"/>
</dbReference>
<feature type="domain" description="Peptidase M48" evidence="8">
    <location>
        <begin position="179"/>
        <end position="335"/>
    </location>
</feature>
<dbReference type="Gene3D" id="3.30.2010.10">
    <property type="entry name" value="Metalloproteases ('zincins'), catalytic domain"/>
    <property type="match status" value="1"/>
</dbReference>
<feature type="compositionally biased region" description="Acidic residues" evidence="7">
    <location>
        <begin position="361"/>
        <end position="375"/>
    </location>
</feature>
<dbReference type="PANTHER" id="PTHR22726">
    <property type="entry name" value="METALLOENDOPEPTIDASE OMA1"/>
    <property type="match status" value="1"/>
</dbReference>
<feature type="domain" description="DUF7092" evidence="9">
    <location>
        <begin position="8"/>
        <end position="80"/>
    </location>
</feature>
<dbReference type="PANTHER" id="PTHR22726:SF1">
    <property type="entry name" value="METALLOENDOPEPTIDASE OMA1, MITOCHONDRIAL"/>
    <property type="match status" value="1"/>
</dbReference>
<evidence type="ECO:0000256" key="5">
    <source>
        <dbReference type="ARBA" id="ARBA00023049"/>
    </source>
</evidence>
<gene>
    <name evidence="10" type="ORF">SVA_2094</name>
</gene>
<dbReference type="OrthoDB" id="9810445at2"/>
<dbReference type="KEGG" id="sva:SVA_2094"/>
<feature type="compositionally biased region" description="Basic and acidic residues" evidence="7">
    <location>
        <begin position="330"/>
        <end position="360"/>
    </location>
</feature>
<evidence type="ECO:0000259" key="9">
    <source>
        <dbReference type="Pfam" id="PF23368"/>
    </source>
</evidence>
<evidence type="ECO:0000256" key="2">
    <source>
        <dbReference type="ARBA" id="ARBA00022723"/>
    </source>
</evidence>
<dbReference type="GO" id="GO:0004222">
    <property type="term" value="F:metalloendopeptidase activity"/>
    <property type="evidence" value="ECO:0007669"/>
    <property type="project" value="InterPro"/>
</dbReference>
<evidence type="ECO:0000313" key="10">
    <source>
        <dbReference type="EMBL" id="BAU48646.1"/>
    </source>
</evidence>
<accession>A0A1B4V542</accession>
<comment type="cofactor">
    <cofactor evidence="6">
        <name>Zn(2+)</name>
        <dbReference type="ChEBI" id="CHEBI:29105"/>
    </cofactor>
    <text evidence="6">Binds 1 zinc ion per subunit.</text>
</comment>
<dbReference type="InterPro" id="IPR001915">
    <property type="entry name" value="Peptidase_M48"/>
</dbReference>
<evidence type="ECO:0000256" key="4">
    <source>
        <dbReference type="ARBA" id="ARBA00022833"/>
    </source>
</evidence>
<protein>
    <submittedName>
        <fullName evidence="10">Peptidase M48</fullName>
    </submittedName>
</protein>
<organism evidence="10 11">
    <name type="scientific">Sulfurifustis variabilis</name>
    <dbReference type="NCBI Taxonomy" id="1675686"/>
    <lineage>
        <taxon>Bacteria</taxon>
        <taxon>Pseudomonadati</taxon>
        <taxon>Pseudomonadota</taxon>
        <taxon>Gammaproteobacteria</taxon>
        <taxon>Acidiferrobacterales</taxon>
        <taxon>Acidiferrobacteraceae</taxon>
        <taxon>Sulfurifustis</taxon>
    </lineage>
</organism>
<dbReference type="GO" id="GO:0046872">
    <property type="term" value="F:metal ion binding"/>
    <property type="evidence" value="ECO:0007669"/>
    <property type="project" value="UniProtKB-KW"/>
</dbReference>
<keyword evidence="11" id="KW-1185">Reference proteome</keyword>
<evidence type="ECO:0000256" key="6">
    <source>
        <dbReference type="RuleBase" id="RU003983"/>
    </source>
</evidence>
<dbReference type="Proteomes" id="UP000218899">
    <property type="component" value="Chromosome"/>
</dbReference>
<evidence type="ECO:0000256" key="3">
    <source>
        <dbReference type="ARBA" id="ARBA00022801"/>
    </source>
</evidence>
<evidence type="ECO:0000313" key="11">
    <source>
        <dbReference type="Proteomes" id="UP000218899"/>
    </source>
</evidence>
<sequence>MSAGALTLEGRYYDGRRPLPVPATLFVAGRQAVLIGERLTERFARSTLRVSPRVARSNRFIALPNGGQLECADDPRLDLLPQEVPSEGLVAWLEQRVAVTVASIALTAVVLLSGYVYGLPVLAEKVAARVPIETERELGEKTLAWLDEHEWFEASELDEDIRGIVSRGFDELKQGLPTEPHLRLEFRKSFVGPNAFALPGGVVVVTDAMVRAGESPDEVLAVLAHEIGHVEHRHTLRHLVQDSALAVVIATLTADAATLGGAVAGLPVVLARAKYSRDFESEADAYAFELLKERGRSPESFAALMERLSGKREKANQSFLSSHPVTAERVERARAAVDPDAPRVPRAEWPDRDWRGKEDTGECEVPADDGEAAAD</sequence>
<dbReference type="InterPro" id="IPR055518">
    <property type="entry name" value="DUF7092"/>
</dbReference>
<keyword evidence="1 6" id="KW-0645">Protease</keyword>
<keyword evidence="2" id="KW-0479">Metal-binding</keyword>
<comment type="similarity">
    <text evidence="6">Belongs to the peptidase M48 family.</text>
</comment>
<reference evidence="10 11" key="1">
    <citation type="submission" date="2015-08" db="EMBL/GenBank/DDBJ databases">
        <title>Complete genome sequence of Sulfurifustis variabilis.</title>
        <authorList>
            <person name="Miura A."/>
            <person name="Kojima H."/>
            <person name="Fukui M."/>
        </authorList>
    </citation>
    <scope>NUCLEOTIDE SEQUENCE [LARGE SCALE GENOMIC DNA]</scope>
    <source>
        <strain evidence="11">skN76</strain>
    </source>
</reference>
<keyword evidence="3 6" id="KW-0378">Hydrolase</keyword>
<dbReference type="AlphaFoldDB" id="A0A1B4V542"/>
<dbReference type="GO" id="GO:0016020">
    <property type="term" value="C:membrane"/>
    <property type="evidence" value="ECO:0007669"/>
    <property type="project" value="TreeGrafter"/>
</dbReference>
<dbReference type="CDD" id="cd07332">
    <property type="entry name" value="M48C_Oma1_like"/>
    <property type="match status" value="1"/>
</dbReference>